<dbReference type="OrthoDB" id="2078434at2"/>
<dbReference type="Proteomes" id="UP000190285">
    <property type="component" value="Unassembled WGS sequence"/>
</dbReference>
<dbReference type="AlphaFoldDB" id="A0A1T5JXK1"/>
<dbReference type="EMBL" id="FUZT01000003">
    <property type="protein sequence ID" value="SKC56090.1"/>
    <property type="molecule type" value="Genomic_DNA"/>
</dbReference>
<name>A0A1T5JXK1_9FIRM</name>
<reference evidence="1 2" key="1">
    <citation type="submission" date="2017-02" db="EMBL/GenBank/DDBJ databases">
        <authorList>
            <person name="Peterson S.W."/>
        </authorList>
    </citation>
    <scope>NUCLEOTIDE SEQUENCE [LARGE SCALE GENOMIC DNA]</scope>
    <source>
        <strain evidence="1 2">M1</strain>
    </source>
</reference>
<proteinExistence type="predicted"/>
<keyword evidence="2" id="KW-1185">Reference proteome</keyword>
<gene>
    <name evidence="1" type="ORF">SAMN02194393_01432</name>
</gene>
<protein>
    <submittedName>
        <fullName evidence="1">Uncharacterized protein</fullName>
    </submittedName>
</protein>
<dbReference type="RefSeq" id="WP_079490449.1">
    <property type="nucleotide sequence ID" value="NZ_FUZT01000003.1"/>
</dbReference>
<dbReference type="STRING" id="36842.SAMN02194393_01432"/>
<evidence type="ECO:0000313" key="2">
    <source>
        <dbReference type="Proteomes" id="UP000190285"/>
    </source>
</evidence>
<sequence length="392" mass="45918">MKKDKFKVIKGGGGKTSKPKYKFKKGFVTNTRLMGVVGMKLYWETEEGNEYVQFFHLDFEEYGIDGYESMMNASEEEINFISSKMMGGLGGKFVRIYKREVIYILNQSFKLNIRNDEELPQSLEEYEFLLNKDAKIDEDIESKLWHKVCEEIVNDYQMVNYFIMRAVGNDKKAQRFLWAEDQMKEFDPTNKSLTLIKNVVNFSHSDDDVNYYNVESLIDLDKGYQLIISEIAVKEIDGIPKVVDARINDKMKISSIEATFQLKRPEYILIYSTDELIELVEILDRDKPNAMQNVHQTGFLYTEFHPNNDHVKNPLYYLNSDIFAVYFVTTSGQLAVSTFCEENLKKLKEYFRGEDFKLLIDFEGEFKTDAPLLYEFVHSGYEDFFDFLDDEG</sequence>
<evidence type="ECO:0000313" key="1">
    <source>
        <dbReference type="EMBL" id="SKC56090.1"/>
    </source>
</evidence>
<accession>A0A1T5JXK1</accession>
<organism evidence="1 2">
    <name type="scientific">Maledivibacter halophilus</name>
    <dbReference type="NCBI Taxonomy" id="36842"/>
    <lineage>
        <taxon>Bacteria</taxon>
        <taxon>Bacillati</taxon>
        <taxon>Bacillota</taxon>
        <taxon>Clostridia</taxon>
        <taxon>Peptostreptococcales</taxon>
        <taxon>Caminicellaceae</taxon>
        <taxon>Maledivibacter</taxon>
    </lineage>
</organism>